<evidence type="ECO:0000313" key="2">
    <source>
        <dbReference type="Proteomes" id="UP001152523"/>
    </source>
</evidence>
<accession>A0AAV0EWE0</accession>
<dbReference type="AlphaFoldDB" id="A0AAV0EWE0"/>
<sequence>MIQLFGGLRKCISQGIISLQPKLRPGIFSSWWVIPSLTPIPRRKTFTENLGNVLQSDAEDVDPTRIIGEVMELVSDLKRKNFVPRMEEEDSWKKMVVFVNGIPDSLTPMLEAIHDRVVVSNLIEIKCFYADMVMRRSIEITRRLKWIYSLPYVVIEIVVDNCPTTSMVALNLLLWSRLMMK</sequence>
<gene>
    <name evidence="1" type="ORF">CEPIT_LOCUS28433</name>
</gene>
<dbReference type="Proteomes" id="UP001152523">
    <property type="component" value="Unassembled WGS sequence"/>
</dbReference>
<organism evidence="1 2">
    <name type="scientific">Cuscuta epithymum</name>
    <dbReference type="NCBI Taxonomy" id="186058"/>
    <lineage>
        <taxon>Eukaryota</taxon>
        <taxon>Viridiplantae</taxon>
        <taxon>Streptophyta</taxon>
        <taxon>Embryophyta</taxon>
        <taxon>Tracheophyta</taxon>
        <taxon>Spermatophyta</taxon>
        <taxon>Magnoliopsida</taxon>
        <taxon>eudicotyledons</taxon>
        <taxon>Gunneridae</taxon>
        <taxon>Pentapetalae</taxon>
        <taxon>asterids</taxon>
        <taxon>lamiids</taxon>
        <taxon>Solanales</taxon>
        <taxon>Convolvulaceae</taxon>
        <taxon>Cuscuteae</taxon>
        <taxon>Cuscuta</taxon>
        <taxon>Cuscuta subgen. Cuscuta</taxon>
    </lineage>
</organism>
<comment type="caution">
    <text evidence="1">The sequence shown here is derived from an EMBL/GenBank/DDBJ whole genome shotgun (WGS) entry which is preliminary data.</text>
</comment>
<reference evidence="1" key="1">
    <citation type="submission" date="2022-07" db="EMBL/GenBank/DDBJ databases">
        <authorList>
            <person name="Macas J."/>
            <person name="Novak P."/>
            <person name="Neumann P."/>
        </authorList>
    </citation>
    <scope>NUCLEOTIDE SEQUENCE</scope>
</reference>
<evidence type="ECO:0000313" key="1">
    <source>
        <dbReference type="EMBL" id="CAH9127579.1"/>
    </source>
</evidence>
<dbReference type="EMBL" id="CAMAPF010000948">
    <property type="protein sequence ID" value="CAH9127579.1"/>
    <property type="molecule type" value="Genomic_DNA"/>
</dbReference>
<proteinExistence type="predicted"/>
<name>A0AAV0EWE0_9ASTE</name>
<protein>
    <submittedName>
        <fullName evidence="1">Uncharacterized protein</fullName>
    </submittedName>
</protein>
<keyword evidence="2" id="KW-1185">Reference proteome</keyword>